<dbReference type="CDD" id="cd20071">
    <property type="entry name" value="SET_SMYD"/>
    <property type="match status" value="1"/>
</dbReference>
<dbReference type="InterPro" id="IPR046341">
    <property type="entry name" value="SET_dom_sf"/>
</dbReference>
<keyword evidence="3" id="KW-1185">Reference proteome</keyword>
<dbReference type="InterPro" id="IPR011990">
    <property type="entry name" value="TPR-like_helical_dom_sf"/>
</dbReference>
<dbReference type="PROSITE" id="PS50280">
    <property type="entry name" value="SET"/>
    <property type="match status" value="1"/>
</dbReference>
<dbReference type="PANTHER" id="PTHR47780:SF1">
    <property type="entry name" value="PROTEIN SET DOMAIN GROUP 41"/>
    <property type="match status" value="1"/>
</dbReference>
<dbReference type="PANTHER" id="PTHR47780">
    <property type="entry name" value="PROTEIN SET DOMAIN GROUP 41"/>
    <property type="match status" value="1"/>
</dbReference>
<dbReference type="Proteomes" id="UP001165190">
    <property type="component" value="Unassembled WGS sequence"/>
</dbReference>
<dbReference type="InterPro" id="IPR001214">
    <property type="entry name" value="SET_dom"/>
</dbReference>
<evidence type="ECO:0000313" key="2">
    <source>
        <dbReference type="EMBL" id="GMI77103.1"/>
    </source>
</evidence>
<accession>A0A9W7LUH6</accession>
<evidence type="ECO:0000313" key="3">
    <source>
        <dbReference type="Proteomes" id="UP001165190"/>
    </source>
</evidence>
<dbReference type="OrthoDB" id="5945798at2759"/>
<dbReference type="EMBL" id="BSYR01000013">
    <property type="protein sequence ID" value="GMI77103.1"/>
    <property type="molecule type" value="Genomic_DNA"/>
</dbReference>
<dbReference type="AlphaFoldDB" id="A0A9W7LUH6"/>
<feature type="domain" description="SET" evidence="1">
    <location>
        <begin position="121"/>
        <end position="273"/>
    </location>
</feature>
<dbReference type="Gene3D" id="2.170.270.10">
    <property type="entry name" value="SET domain"/>
    <property type="match status" value="1"/>
</dbReference>
<protein>
    <recommendedName>
        <fullName evidence="1">SET domain-containing protein</fullName>
    </recommendedName>
</protein>
<evidence type="ECO:0000259" key="1">
    <source>
        <dbReference type="PROSITE" id="PS50280"/>
    </source>
</evidence>
<organism evidence="2 3">
    <name type="scientific">Hibiscus trionum</name>
    <name type="common">Flower of an hour</name>
    <dbReference type="NCBI Taxonomy" id="183268"/>
    <lineage>
        <taxon>Eukaryota</taxon>
        <taxon>Viridiplantae</taxon>
        <taxon>Streptophyta</taxon>
        <taxon>Embryophyta</taxon>
        <taxon>Tracheophyta</taxon>
        <taxon>Spermatophyta</taxon>
        <taxon>Magnoliopsida</taxon>
        <taxon>eudicotyledons</taxon>
        <taxon>Gunneridae</taxon>
        <taxon>Pentapetalae</taxon>
        <taxon>rosids</taxon>
        <taxon>malvids</taxon>
        <taxon>Malvales</taxon>
        <taxon>Malvaceae</taxon>
        <taxon>Malvoideae</taxon>
        <taxon>Hibiscus</taxon>
    </lineage>
</organism>
<name>A0A9W7LUH6_HIBTR</name>
<comment type="caution">
    <text evidence="2">The sequence shown here is derived from an EMBL/GenBank/DDBJ whole genome shotgun (WGS) entry which is preliminary data.</text>
</comment>
<sequence length="638" mass="70836">MEMRAEEDIEIGEDITPPLFPLSFSLNDSFLSSHCSSCFSPLSSPAFPSLSPHAPLYCSAACSAAYSCIPSSSAESLLPPSSPHSSDLRTALRFLLHLPRPCPHLHRFNNGLLTNYHKLSSSPEFATQIRQGAIAMAGARKLRNRDSALNKSDGVLLEEAVLSLVLTNAVEVQDEAGRSLGIAVYDPNFSWINHSCSPNACYRFSVSPPNATSFGEDSSSSLRIVPSVSEEDSGVCSCSGYMKGTKGYEYGPKIIVRSIKRIKKGEEVCISYTDLLQPKATRQSDLWLKYQFTCSCRRCTMSPSTYVDHALEEILASNLSSSSSCFDLDHYKDEASKKLSDYVDGTITEFLSVGDPESCCMKLESVLSLGLQIEKLESGDGKSHLNFKFHPFHHIALNAYTTLASAYRIRSSDFLALDPRTDQSQFKAFDMSRISAAYSLLLAGATHHLFCLESSLIVSAANFWKHAGESLLALARNCVWNSLGLPILEQSTILKYKCSNCSLLDIYGAEFLSQAERANFENISSGFLACVRNMAPKIWRFLINGCHYLETIEDPFDFRWLAHVNCDAEQACFITEGSNFEHHAAWYTIERRIHIYKVGIHCLMYGVILAQVCYGQSSHFTTRSESWVTLCKLIRETN</sequence>
<proteinExistence type="predicted"/>
<dbReference type="SUPFAM" id="SSF82199">
    <property type="entry name" value="SET domain"/>
    <property type="match status" value="1"/>
</dbReference>
<reference evidence="2" key="1">
    <citation type="submission" date="2023-05" db="EMBL/GenBank/DDBJ databases">
        <title>Genome and transcriptome analyses reveal genes involved in the formation of fine ridges on petal epidermal cells in Hibiscus trionum.</title>
        <authorList>
            <person name="Koshimizu S."/>
            <person name="Masuda S."/>
            <person name="Ishii T."/>
            <person name="Shirasu K."/>
            <person name="Hoshino A."/>
            <person name="Arita M."/>
        </authorList>
    </citation>
    <scope>NUCLEOTIDE SEQUENCE</scope>
    <source>
        <strain evidence="2">Hamamatsu line</strain>
    </source>
</reference>
<gene>
    <name evidence="2" type="ORF">HRI_001379600</name>
</gene>
<dbReference type="Pfam" id="PF00856">
    <property type="entry name" value="SET"/>
    <property type="match status" value="1"/>
</dbReference>
<dbReference type="Gene3D" id="1.25.40.10">
    <property type="entry name" value="Tetratricopeptide repeat domain"/>
    <property type="match status" value="1"/>
</dbReference>